<dbReference type="SMART" id="SM01133">
    <property type="entry name" value="DeoC"/>
    <property type="match status" value="1"/>
</dbReference>
<dbReference type="Proteomes" id="UP000799438">
    <property type="component" value="Unassembled WGS sequence"/>
</dbReference>
<keyword evidence="4" id="KW-0456">Lyase</keyword>
<organism evidence="8 9">
    <name type="scientific">Aplosporella prunicola CBS 121167</name>
    <dbReference type="NCBI Taxonomy" id="1176127"/>
    <lineage>
        <taxon>Eukaryota</taxon>
        <taxon>Fungi</taxon>
        <taxon>Dikarya</taxon>
        <taxon>Ascomycota</taxon>
        <taxon>Pezizomycotina</taxon>
        <taxon>Dothideomycetes</taxon>
        <taxon>Dothideomycetes incertae sedis</taxon>
        <taxon>Botryosphaeriales</taxon>
        <taxon>Aplosporellaceae</taxon>
        <taxon>Aplosporella</taxon>
    </lineage>
</organism>
<dbReference type="NCBIfam" id="TIGR00126">
    <property type="entry name" value="deoC"/>
    <property type="match status" value="1"/>
</dbReference>
<evidence type="ECO:0000256" key="3">
    <source>
        <dbReference type="ARBA" id="ARBA00022490"/>
    </source>
</evidence>
<dbReference type="InterPro" id="IPR013785">
    <property type="entry name" value="Aldolase_TIM"/>
</dbReference>
<keyword evidence="5" id="KW-0704">Schiff base</keyword>
<dbReference type="Pfam" id="PF01791">
    <property type="entry name" value="DeoC"/>
    <property type="match status" value="1"/>
</dbReference>
<protein>
    <recommendedName>
        <fullName evidence="2">deoxyribose-phosphate aldolase</fullName>
        <ecNumber evidence="2">4.1.2.4</ecNumber>
    </recommendedName>
    <alternativeName>
        <fullName evidence="6">2-deoxy-D-ribose 5-phosphate aldolase</fullName>
    </alternativeName>
</protein>
<dbReference type="UniPathway" id="UPA00002">
    <property type="reaction ID" value="UER00468"/>
</dbReference>
<gene>
    <name evidence="8" type="ORF">K452DRAFT_324236</name>
</gene>
<dbReference type="GO" id="GO:0046386">
    <property type="term" value="P:deoxyribose phosphate catabolic process"/>
    <property type="evidence" value="ECO:0007669"/>
    <property type="project" value="UniProtKB-UniPathway"/>
</dbReference>
<evidence type="ECO:0000256" key="7">
    <source>
        <dbReference type="ARBA" id="ARBA00048791"/>
    </source>
</evidence>
<evidence type="ECO:0000256" key="6">
    <source>
        <dbReference type="ARBA" id="ARBA00032755"/>
    </source>
</evidence>
<evidence type="ECO:0000256" key="4">
    <source>
        <dbReference type="ARBA" id="ARBA00023239"/>
    </source>
</evidence>
<reference evidence="8" key="1">
    <citation type="journal article" date="2020" name="Stud. Mycol.">
        <title>101 Dothideomycetes genomes: a test case for predicting lifestyles and emergence of pathogens.</title>
        <authorList>
            <person name="Haridas S."/>
            <person name="Albert R."/>
            <person name="Binder M."/>
            <person name="Bloem J."/>
            <person name="Labutti K."/>
            <person name="Salamov A."/>
            <person name="Andreopoulos B."/>
            <person name="Baker S."/>
            <person name="Barry K."/>
            <person name="Bills G."/>
            <person name="Bluhm B."/>
            <person name="Cannon C."/>
            <person name="Castanera R."/>
            <person name="Culley D."/>
            <person name="Daum C."/>
            <person name="Ezra D."/>
            <person name="Gonzalez J."/>
            <person name="Henrissat B."/>
            <person name="Kuo A."/>
            <person name="Liang C."/>
            <person name="Lipzen A."/>
            <person name="Lutzoni F."/>
            <person name="Magnuson J."/>
            <person name="Mondo S."/>
            <person name="Nolan M."/>
            <person name="Ohm R."/>
            <person name="Pangilinan J."/>
            <person name="Park H.-J."/>
            <person name="Ramirez L."/>
            <person name="Alfaro M."/>
            <person name="Sun H."/>
            <person name="Tritt A."/>
            <person name="Yoshinaga Y."/>
            <person name="Zwiers L.-H."/>
            <person name="Turgeon B."/>
            <person name="Goodwin S."/>
            <person name="Spatafora J."/>
            <person name="Crous P."/>
            <person name="Grigoriev I."/>
        </authorList>
    </citation>
    <scope>NUCLEOTIDE SEQUENCE</scope>
    <source>
        <strain evidence="8">CBS 121167</strain>
    </source>
</reference>
<dbReference type="PANTHER" id="PTHR10889:SF1">
    <property type="entry name" value="DEOXYRIBOSE-PHOSPHATE ALDOLASE"/>
    <property type="match status" value="1"/>
</dbReference>
<evidence type="ECO:0000313" key="9">
    <source>
        <dbReference type="Proteomes" id="UP000799438"/>
    </source>
</evidence>
<evidence type="ECO:0000313" key="8">
    <source>
        <dbReference type="EMBL" id="KAF2146231.1"/>
    </source>
</evidence>
<name>A0A6A6BUB2_9PEZI</name>
<evidence type="ECO:0000256" key="5">
    <source>
        <dbReference type="ARBA" id="ARBA00023270"/>
    </source>
</evidence>
<dbReference type="CDD" id="cd00959">
    <property type="entry name" value="DeoC"/>
    <property type="match status" value="1"/>
</dbReference>
<dbReference type="EMBL" id="ML995476">
    <property type="protein sequence ID" value="KAF2146231.1"/>
    <property type="molecule type" value="Genomic_DNA"/>
</dbReference>
<dbReference type="Gene3D" id="3.20.20.70">
    <property type="entry name" value="Aldolase class I"/>
    <property type="match status" value="1"/>
</dbReference>
<keyword evidence="9" id="KW-1185">Reference proteome</keyword>
<evidence type="ECO:0000256" key="2">
    <source>
        <dbReference type="ARBA" id="ARBA00012515"/>
    </source>
</evidence>
<dbReference type="HAMAP" id="MF_00114">
    <property type="entry name" value="DeoC_type1"/>
    <property type="match status" value="1"/>
</dbReference>
<dbReference type="EC" id="4.1.2.4" evidence="2"/>
<dbReference type="InterPro" id="IPR028581">
    <property type="entry name" value="DeoC_typeI"/>
</dbReference>
<evidence type="ECO:0000256" key="1">
    <source>
        <dbReference type="ARBA" id="ARBA00010936"/>
    </source>
</evidence>
<dbReference type="GO" id="GO:0009264">
    <property type="term" value="P:deoxyribonucleotide catabolic process"/>
    <property type="evidence" value="ECO:0007669"/>
    <property type="project" value="InterPro"/>
</dbReference>
<dbReference type="RefSeq" id="XP_033401940.1">
    <property type="nucleotide sequence ID" value="XM_033544690.1"/>
</dbReference>
<comment type="catalytic activity">
    <reaction evidence="7">
        <text>2-deoxy-D-ribose 5-phosphate = D-glyceraldehyde 3-phosphate + acetaldehyde</text>
        <dbReference type="Rhea" id="RHEA:12821"/>
        <dbReference type="ChEBI" id="CHEBI:15343"/>
        <dbReference type="ChEBI" id="CHEBI:59776"/>
        <dbReference type="ChEBI" id="CHEBI:62877"/>
        <dbReference type="EC" id="4.1.2.4"/>
    </reaction>
</comment>
<keyword evidence="3" id="KW-0963">Cytoplasm</keyword>
<dbReference type="AlphaFoldDB" id="A0A6A6BUB2"/>
<dbReference type="GO" id="GO:0016052">
    <property type="term" value="P:carbohydrate catabolic process"/>
    <property type="evidence" value="ECO:0007669"/>
    <property type="project" value="TreeGrafter"/>
</dbReference>
<dbReference type="SUPFAM" id="SSF51569">
    <property type="entry name" value="Aldolase"/>
    <property type="match status" value="1"/>
</dbReference>
<dbReference type="OrthoDB" id="70823at2759"/>
<dbReference type="GeneID" id="54302186"/>
<dbReference type="InterPro" id="IPR011343">
    <property type="entry name" value="DeoC"/>
</dbReference>
<dbReference type="GO" id="GO:0004139">
    <property type="term" value="F:deoxyribose-phosphate aldolase activity"/>
    <property type="evidence" value="ECO:0007669"/>
    <property type="project" value="UniProtKB-EC"/>
</dbReference>
<accession>A0A6A6BUB2</accession>
<dbReference type="InterPro" id="IPR002915">
    <property type="entry name" value="DeoC/FbaB/LacD_aldolase"/>
</dbReference>
<proteinExistence type="inferred from homology"/>
<dbReference type="GO" id="GO:0005737">
    <property type="term" value="C:cytoplasm"/>
    <property type="evidence" value="ECO:0007669"/>
    <property type="project" value="InterPro"/>
</dbReference>
<sequence length="304" mass="31644">MATSTSRYTNAEWEALTLQTQRAIAGAETKQQQHNGSNGSNGADVGVDAPLDMAALAKTIDHTLLKLEATLPQIDGLCDEARRERFATVCVRLQHVARAISNLKGSGVGVACVVGFHEGTYDTNIKLVEAQEAVRLGATELDIVINHPQLIAHTYEPIYKELAALRTALPAPTTLKLILETSQLSPLDIIAGTCLAAAARLDCVKTSTGFCGRGASVADVRLMAAAVDALAVSGAAGMFVKASGGVRGLGDARTMLAAGAERIGTSSGVWIMQEARAVEAGEAGLGAERPAATRLYTDNSIGGY</sequence>
<comment type="similarity">
    <text evidence="1">Belongs to the DeoC/FbaB aldolase family. DeoC type 1 subfamily.</text>
</comment>
<dbReference type="PANTHER" id="PTHR10889">
    <property type="entry name" value="DEOXYRIBOSE-PHOSPHATE ALDOLASE"/>
    <property type="match status" value="1"/>
</dbReference>